<gene>
    <name evidence="1" type="ORF">ONZ51_g10726</name>
</gene>
<evidence type="ECO:0008006" key="3">
    <source>
        <dbReference type="Google" id="ProtNLM"/>
    </source>
</evidence>
<sequence length="422" mass="47316">MVLPLDVCYHIAEMLEDDPSTLRHIALTSHALLSCARSSLYKSITVSSNAFCRVDLLSRTLRADPQLGALVKSLKLSGLLRDDPFDTRALQTPSEPFTSDLLPFYLLLNLHTLNMESVTLTRGIDDLIAIMGSLPSLKRLICYQLAQCDSQGPMRPRPPPSSASLAPPQSLRFPILRELVITYGRWSHWEFATQLLQNYLDSVGRLESIVISMRAAVDALMWVPVIRAAGRWLRMASMSIADTSMRSYSGNLPAEIGSYPSDQAYVFDNLSYCPGLRILHLKYYPDPLISQATRSHGLFEALCTVLERQPPPWPLLERLDLWLFLQPDDVVSVSYQLCARLASVFADKTCFPRFGMLVLRIKPQPWTVHSGALSSRSPSSDRATVKMWRQAFEAFERMPGVMLDVDMLRPSSPLTPSVFGLI</sequence>
<organism evidence="1 2">
    <name type="scientific">Trametes cubensis</name>
    <dbReference type="NCBI Taxonomy" id="1111947"/>
    <lineage>
        <taxon>Eukaryota</taxon>
        <taxon>Fungi</taxon>
        <taxon>Dikarya</taxon>
        <taxon>Basidiomycota</taxon>
        <taxon>Agaricomycotina</taxon>
        <taxon>Agaricomycetes</taxon>
        <taxon>Polyporales</taxon>
        <taxon>Polyporaceae</taxon>
        <taxon>Trametes</taxon>
    </lineage>
</organism>
<name>A0AAD7TIW3_9APHY</name>
<dbReference type="Proteomes" id="UP001215151">
    <property type="component" value="Unassembled WGS sequence"/>
</dbReference>
<comment type="caution">
    <text evidence="1">The sequence shown here is derived from an EMBL/GenBank/DDBJ whole genome shotgun (WGS) entry which is preliminary data.</text>
</comment>
<accession>A0AAD7TIW3</accession>
<evidence type="ECO:0000313" key="1">
    <source>
        <dbReference type="EMBL" id="KAJ8462705.1"/>
    </source>
</evidence>
<protein>
    <recommendedName>
        <fullName evidence="3">F-box domain-containing protein</fullName>
    </recommendedName>
</protein>
<dbReference type="AlphaFoldDB" id="A0AAD7TIW3"/>
<reference evidence="1" key="1">
    <citation type="submission" date="2022-11" db="EMBL/GenBank/DDBJ databases">
        <title>Genome Sequence of Cubamyces cubensis.</title>
        <authorList>
            <person name="Buettner E."/>
        </authorList>
    </citation>
    <scope>NUCLEOTIDE SEQUENCE</scope>
    <source>
        <strain evidence="1">MPL-01</strain>
    </source>
</reference>
<proteinExistence type="predicted"/>
<evidence type="ECO:0000313" key="2">
    <source>
        <dbReference type="Proteomes" id="UP001215151"/>
    </source>
</evidence>
<dbReference type="EMBL" id="JAPEVG010000444">
    <property type="protein sequence ID" value="KAJ8462705.1"/>
    <property type="molecule type" value="Genomic_DNA"/>
</dbReference>
<keyword evidence="2" id="KW-1185">Reference proteome</keyword>